<dbReference type="AlphaFoldDB" id="X1BN67"/>
<sequence>FYAYLLIAGELDTYEILAGSPYYTRAASLAILGRNDPYVGQGWINRLRLAERLATNQDLRRAKAYFYQAFYVMAEEKPDMAELRKALSQFYKSIQAVVKREGQERHTSIFLSGHAEEIAELLALAGMWPELAEMMVLNPDCERIYQSYLEGEGEGEKKQ</sequence>
<organism evidence="1">
    <name type="scientific">marine sediment metagenome</name>
    <dbReference type="NCBI Taxonomy" id="412755"/>
    <lineage>
        <taxon>unclassified sequences</taxon>
        <taxon>metagenomes</taxon>
        <taxon>ecological metagenomes</taxon>
    </lineage>
</organism>
<protein>
    <submittedName>
        <fullName evidence="1">Uncharacterized protein</fullName>
    </submittedName>
</protein>
<evidence type="ECO:0000313" key="1">
    <source>
        <dbReference type="EMBL" id="GAG82632.1"/>
    </source>
</evidence>
<comment type="caution">
    <text evidence="1">The sequence shown here is derived from an EMBL/GenBank/DDBJ whole genome shotgun (WGS) entry which is preliminary data.</text>
</comment>
<gene>
    <name evidence="1" type="ORF">S01H4_26169</name>
</gene>
<accession>X1BN67</accession>
<dbReference type="EMBL" id="BART01012569">
    <property type="protein sequence ID" value="GAG82632.1"/>
    <property type="molecule type" value="Genomic_DNA"/>
</dbReference>
<reference evidence="1" key="1">
    <citation type="journal article" date="2014" name="Front. Microbiol.">
        <title>High frequency of phylogenetically diverse reductive dehalogenase-homologous genes in deep subseafloor sedimentary metagenomes.</title>
        <authorList>
            <person name="Kawai M."/>
            <person name="Futagami T."/>
            <person name="Toyoda A."/>
            <person name="Takaki Y."/>
            <person name="Nishi S."/>
            <person name="Hori S."/>
            <person name="Arai W."/>
            <person name="Tsubouchi T."/>
            <person name="Morono Y."/>
            <person name="Uchiyama I."/>
            <person name="Ito T."/>
            <person name="Fujiyama A."/>
            <person name="Inagaki F."/>
            <person name="Takami H."/>
        </authorList>
    </citation>
    <scope>NUCLEOTIDE SEQUENCE</scope>
    <source>
        <strain evidence="1">Expedition CK06-06</strain>
    </source>
</reference>
<feature type="non-terminal residue" evidence="1">
    <location>
        <position position="1"/>
    </location>
</feature>
<name>X1BN67_9ZZZZ</name>
<dbReference type="Pfam" id="PF16119">
    <property type="entry name" value="DUF4835"/>
    <property type="match status" value="1"/>
</dbReference>
<dbReference type="InterPro" id="IPR032274">
    <property type="entry name" value="DUF4835"/>
</dbReference>
<proteinExistence type="predicted"/>